<evidence type="ECO:0000256" key="2">
    <source>
        <dbReference type="SAM" id="Phobius"/>
    </source>
</evidence>
<evidence type="ECO:0000313" key="3">
    <source>
        <dbReference type="EMBL" id="PAX16472.1"/>
    </source>
</evidence>
<feature type="region of interest" description="Disordered" evidence="1">
    <location>
        <begin position="89"/>
        <end position="116"/>
    </location>
</feature>
<dbReference type="GeneID" id="93874788"/>
<accession>A0A2A2T4K0</accession>
<feature type="transmembrane region" description="Helical" evidence="2">
    <location>
        <begin position="55"/>
        <end position="74"/>
    </location>
</feature>
<gene>
    <name evidence="3" type="ORF">CLI92_09060</name>
</gene>
<reference evidence="3 4" key="1">
    <citation type="submission" date="2017-08" db="EMBL/GenBank/DDBJ databases">
        <title>WGS of Clinical strains of the CDC Group NO-1 linked to zoonotic infections in humans.</title>
        <authorList>
            <person name="Bernier A.-M."/>
            <person name="Bernard K."/>
        </authorList>
    </citation>
    <scope>NUCLEOTIDE SEQUENCE [LARGE SCALE GENOMIC DNA]</scope>
    <source>
        <strain evidence="3 4">NML91-0035</strain>
    </source>
</reference>
<keyword evidence="2" id="KW-0472">Membrane</keyword>
<keyword evidence="2" id="KW-1133">Transmembrane helix</keyword>
<feature type="compositionally biased region" description="Basic and acidic residues" evidence="1">
    <location>
        <begin position="89"/>
        <end position="101"/>
    </location>
</feature>
<organism evidence="3 4">
    <name type="scientific">Vandammella animalimorsus</name>
    <dbReference type="NCBI Taxonomy" id="2029117"/>
    <lineage>
        <taxon>Bacteria</taxon>
        <taxon>Pseudomonadati</taxon>
        <taxon>Pseudomonadota</taxon>
        <taxon>Betaproteobacteria</taxon>
        <taxon>Burkholderiales</taxon>
        <taxon>Comamonadaceae</taxon>
        <taxon>Vandammella</taxon>
    </lineage>
</organism>
<dbReference type="AlphaFoldDB" id="A0A2A2T4K0"/>
<protein>
    <recommendedName>
        <fullName evidence="5">Holin</fullName>
    </recommendedName>
</protein>
<evidence type="ECO:0000256" key="1">
    <source>
        <dbReference type="SAM" id="MobiDB-lite"/>
    </source>
</evidence>
<evidence type="ECO:0008006" key="5">
    <source>
        <dbReference type="Google" id="ProtNLM"/>
    </source>
</evidence>
<dbReference type="Proteomes" id="UP000217780">
    <property type="component" value="Unassembled WGS sequence"/>
</dbReference>
<name>A0A2A2T4K0_9BURK</name>
<comment type="caution">
    <text evidence="3">The sequence shown here is derived from an EMBL/GenBank/DDBJ whole genome shotgun (WGS) entry which is preliminary data.</text>
</comment>
<evidence type="ECO:0000313" key="4">
    <source>
        <dbReference type="Proteomes" id="UP000217780"/>
    </source>
</evidence>
<sequence length="116" mass="12482">MFRKTASALAVLYGPHARTDAQQAAASHVLASAGAKTWMAGAGSTAWSWILSNQFLGLVGAIAAILGLAANIYFRRQELAIKREYAARRDKREQELHDSKMLSRYAGGGDEEGGDD</sequence>
<keyword evidence="2" id="KW-0812">Transmembrane</keyword>
<proteinExistence type="predicted"/>
<dbReference type="RefSeq" id="WP_095542566.1">
    <property type="nucleotide sequence ID" value="NZ_NSJC01000009.1"/>
</dbReference>
<dbReference type="EMBL" id="NTBI01000007">
    <property type="protein sequence ID" value="PAX16472.1"/>
    <property type="molecule type" value="Genomic_DNA"/>
</dbReference>